<evidence type="ECO:0000256" key="1">
    <source>
        <dbReference type="ARBA" id="ARBA00005254"/>
    </source>
</evidence>
<dbReference type="PANTHER" id="PTHR43802:SF1">
    <property type="entry name" value="IP11341P-RELATED"/>
    <property type="match status" value="1"/>
</dbReference>
<dbReference type="OrthoDB" id="9777711at2"/>
<keyword evidence="4" id="KW-1185">Reference proteome</keyword>
<dbReference type="EMBL" id="BLAF01000054">
    <property type="protein sequence ID" value="GES24606.1"/>
    <property type="molecule type" value="Genomic_DNA"/>
</dbReference>
<dbReference type="PROSITE" id="PS00166">
    <property type="entry name" value="ENOYL_COA_HYDRATASE"/>
    <property type="match status" value="1"/>
</dbReference>
<dbReference type="InterPro" id="IPR018376">
    <property type="entry name" value="Enoyl-CoA_hyd/isom_CS"/>
</dbReference>
<reference evidence="3 4" key="1">
    <citation type="submission" date="2019-10" db="EMBL/GenBank/DDBJ databases">
        <title>Whole genome shotgun sequence of Acrocarpospora pleiomorpha NBRC 16267.</title>
        <authorList>
            <person name="Ichikawa N."/>
            <person name="Kimura A."/>
            <person name="Kitahashi Y."/>
            <person name="Komaki H."/>
            <person name="Oguchi A."/>
        </authorList>
    </citation>
    <scope>NUCLEOTIDE SEQUENCE [LARGE SCALE GENOMIC DNA]</scope>
    <source>
        <strain evidence="3 4">NBRC 16267</strain>
    </source>
</reference>
<dbReference type="SUPFAM" id="SSF52096">
    <property type="entry name" value="ClpP/crotonase"/>
    <property type="match status" value="1"/>
</dbReference>
<gene>
    <name evidence="3" type="ORF">Aple_075050</name>
</gene>
<name>A0A5M3XUP5_9ACTN</name>
<dbReference type="AlphaFoldDB" id="A0A5M3XUP5"/>
<protein>
    <submittedName>
        <fullName evidence="3">Enoyl-CoA hydratase</fullName>
    </submittedName>
</protein>
<organism evidence="3 4">
    <name type="scientific">Acrocarpospora pleiomorpha</name>
    <dbReference type="NCBI Taxonomy" id="90975"/>
    <lineage>
        <taxon>Bacteria</taxon>
        <taxon>Bacillati</taxon>
        <taxon>Actinomycetota</taxon>
        <taxon>Actinomycetes</taxon>
        <taxon>Streptosporangiales</taxon>
        <taxon>Streptosporangiaceae</taxon>
        <taxon>Acrocarpospora</taxon>
    </lineage>
</organism>
<dbReference type="InterPro" id="IPR001753">
    <property type="entry name" value="Enoyl-CoA_hydra/iso"/>
</dbReference>
<evidence type="ECO:0000313" key="3">
    <source>
        <dbReference type="EMBL" id="GES24606.1"/>
    </source>
</evidence>
<accession>A0A5M3XUP5</accession>
<sequence>MDHKGIRYEVSDGIGRITLSRPEVRNAFTLEMIDKWIQHLEEASSDPAVRVIVLTGEGSSFCAGADLKEIFEHDETPLHRKDRLANHIQQIGLITSRIDKPVIAAVNGPAIGAGMDMALLCDIRIASTTARLGAAYVKVGVMPGNGAAYYLPRIVGTSKALELLLTGKSVEAEEALALGIYSQVVEPDELPGVVDELAGTIASYPPVLVQMIKRTVRHSVTSTLEASLDLVSSAVAIVHTSRSALGGPA</sequence>
<dbReference type="GO" id="GO:0003824">
    <property type="term" value="F:catalytic activity"/>
    <property type="evidence" value="ECO:0007669"/>
    <property type="project" value="InterPro"/>
</dbReference>
<evidence type="ECO:0000256" key="2">
    <source>
        <dbReference type="RuleBase" id="RU003707"/>
    </source>
</evidence>
<comment type="caution">
    <text evidence="3">The sequence shown here is derived from an EMBL/GenBank/DDBJ whole genome shotgun (WGS) entry which is preliminary data.</text>
</comment>
<dbReference type="Gene3D" id="3.90.226.10">
    <property type="entry name" value="2-enoyl-CoA Hydratase, Chain A, domain 1"/>
    <property type="match status" value="1"/>
</dbReference>
<dbReference type="PANTHER" id="PTHR43802">
    <property type="entry name" value="ENOYL-COA HYDRATASE"/>
    <property type="match status" value="1"/>
</dbReference>
<comment type="similarity">
    <text evidence="1 2">Belongs to the enoyl-CoA hydratase/isomerase family.</text>
</comment>
<dbReference type="Proteomes" id="UP000377595">
    <property type="component" value="Unassembled WGS sequence"/>
</dbReference>
<evidence type="ECO:0000313" key="4">
    <source>
        <dbReference type="Proteomes" id="UP000377595"/>
    </source>
</evidence>
<dbReference type="RefSeq" id="WP_155349441.1">
    <property type="nucleotide sequence ID" value="NZ_BAAAHM010000044.1"/>
</dbReference>
<dbReference type="CDD" id="cd06558">
    <property type="entry name" value="crotonase-like"/>
    <property type="match status" value="1"/>
</dbReference>
<proteinExistence type="inferred from homology"/>
<dbReference type="Pfam" id="PF00378">
    <property type="entry name" value="ECH_1"/>
    <property type="match status" value="1"/>
</dbReference>
<dbReference type="InterPro" id="IPR029045">
    <property type="entry name" value="ClpP/crotonase-like_dom_sf"/>
</dbReference>